<sequence>MQNTDSKNDTDENVSSKSKVKQIAAMFNDIIKRETGQTNVDTKGKPLGTRQSYLKERCSITDKSTESGPDKDIRNERAVDPEKDSTPTEIKDQEEYLYDPCLACDNEIELGSDIIEEGSETVTLQEISG</sequence>
<dbReference type="EMBL" id="JBJQND010000003">
    <property type="protein sequence ID" value="KAL3883486.1"/>
    <property type="molecule type" value="Genomic_DNA"/>
</dbReference>
<feature type="compositionally biased region" description="Basic and acidic residues" evidence="1">
    <location>
        <begin position="53"/>
        <end position="93"/>
    </location>
</feature>
<feature type="region of interest" description="Disordered" evidence="1">
    <location>
        <begin position="33"/>
        <end position="93"/>
    </location>
</feature>
<reference evidence="2 3" key="1">
    <citation type="submission" date="2024-11" db="EMBL/GenBank/DDBJ databases">
        <title>Chromosome-level genome assembly of the freshwater bivalve Anodonta woodiana.</title>
        <authorList>
            <person name="Chen X."/>
        </authorList>
    </citation>
    <scope>NUCLEOTIDE SEQUENCE [LARGE SCALE GENOMIC DNA]</scope>
    <source>
        <strain evidence="2">MN2024</strain>
        <tissue evidence="2">Gills</tissue>
    </source>
</reference>
<name>A0ABD3XD29_SINWO</name>
<organism evidence="2 3">
    <name type="scientific">Sinanodonta woodiana</name>
    <name type="common">Chinese pond mussel</name>
    <name type="synonym">Anodonta woodiana</name>
    <dbReference type="NCBI Taxonomy" id="1069815"/>
    <lineage>
        <taxon>Eukaryota</taxon>
        <taxon>Metazoa</taxon>
        <taxon>Spiralia</taxon>
        <taxon>Lophotrochozoa</taxon>
        <taxon>Mollusca</taxon>
        <taxon>Bivalvia</taxon>
        <taxon>Autobranchia</taxon>
        <taxon>Heteroconchia</taxon>
        <taxon>Palaeoheterodonta</taxon>
        <taxon>Unionida</taxon>
        <taxon>Unionoidea</taxon>
        <taxon>Unionidae</taxon>
        <taxon>Unioninae</taxon>
        <taxon>Sinanodonta</taxon>
    </lineage>
</organism>
<comment type="caution">
    <text evidence="2">The sequence shown here is derived from an EMBL/GenBank/DDBJ whole genome shotgun (WGS) entry which is preliminary data.</text>
</comment>
<dbReference type="AlphaFoldDB" id="A0ABD3XD29"/>
<accession>A0ABD3XD29</accession>
<evidence type="ECO:0000256" key="1">
    <source>
        <dbReference type="SAM" id="MobiDB-lite"/>
    </source>
</evidence>
<gene>
    <name evidence="2" type="ORF">ACJMK2_029743</name>
</gene>
<dbReference type="Proteomes" id="UP001634394">
    <property type="component" value="Unassembled WGS sequence"/>
</dbReference>
<protein>
    <submittedName>
        <fullName evidence="2">Uncharacterized protein</fullName>
    </submittedName>
</protein>
<proteinExistence type="predicted"/>
<feature type="region of interest" description="Disordered" evidence="1">
    <location>
        <begin position="1"/>
        <end position="20"/>
    </location>
</feature>
<keyword evidence="3" id="KW-1185">Reference proteome</keyword>
<evidence type="ECO:0000313" key="3">
    <source>
        <dbReference type="Proteomes" id="UP001634394"/>
    </source>
</evidence>
<evidence type="ECO:0000313" key="2">
    <source>
        <dbReference type="EMBL" id="KAL3883486.1"/>
    </source>
</evidence>
<feature type="compositionally biased region" description="Basic and acidic residues" evidence="1">
    <location>
        <begin position="1"/>
        <end position="10"/>
    </location>
</feature>